<comment type="caution">
    <text evidence="1">The sequence shown here is derived from an EMBL/GenBank/DDBJ whole genome shotgun (WGS) entry which is preliminary data.</text>
</comment>
<accession>A0ACC0A7F5</accession>
<dbReference type="Proteomes" id="UP001060085">
    <property type="component" value="Linkage Group LG06"/>
</dbReference>
<protein>
    <submittedName>
        <fullName evidence="1">Uncharacterized protein</fullName>
    </submittedName>
</protein>
<proteinExistence type="predicted"/>
<gene>
    <name evidence="1" type="ORF">M9H77_25118</name>
</gene>
<keyword evidence="2" id="KW-1185">Reference proteome</keyword>
<organism evidence="1 2">
    <name type="scientific">Catharanthus roseus</name>
    <name type="common">Madagascar periwinkle</name>
    <name type="synonym">Vinca rosea</name>
    <dbReference type="NCBI Taxonomy" id="4058"/>
    <lineage>
        <taxon>Eukaryota</taxon>
        <taxon>Viridiplantae</taxon>
        <taxon>Streptophyta</taxon>
        <taxon>Embryophyta</taxon>
        <taxon>Tracheophyta</taxon>
        <taxon>Spermatophyta</taxon>
        <taxon>Magnoliopsida</taxon>
        <taxon>eudicotyledons</taxon>
        <taxon>Gunneridae</taxon>
        <taxon>Pentapetalae</taxon>
        <taxon>asterids</taxon>
        <taxon>lamiids</taxon>
        <taxon>Gentianales</taxon>
        <taxon>Apocynaceae</taxon>
        <taxon>Rauvolfioideae</taxon>
        <taxon>Vinceae</taxon>
        <taxon>Catharanthinae</taxon>
        <taxon>Catharanthus</taxon>
    </lineage>
</organism>
<sequence>MTLVRERRQHKALSLILPSTSANSWQNHNFLSPSAPSSTSSNNSSPSTDNNNDNCLANLEKLDVIGLGNSGTVYKVRHKKNGEIYALKVLRFRENKEGLQQQALREAEFLRRVVDSRFVVMCHGVFENGGFEESDGSSSGDVCFLLEYMERGSLHDLLRKRQKLPEDYVSIIARSVLQGLQYLHGMQIVHRDIKPSNLLINSKGEVKIADFGVSKVANNNSNKEYLNNSYMGTCAYMSPERIDPEKWDGNSCYGYEGDVWSIGVVVMECCMGRFPLISEDEKPDWVTLMCSICFEEKKLEMPETDASIELRNFVGRCLVRDWRERATVEELLSHPFLIKFQNHSLPSFFTCVSNYS</sequence>
<evidence type="ECO:0000313" key="2">
    <source>
        <dbReference type="Proteomes" id="UP001060085"/>
    </source>
</evidence>
<evidence type="ECO:0000313" key="1">
    <source>
        <dbReference type="EMBL" id="KAI5656325.1"/>
    </source>
</evidence>
<dbReference type="EMBL" id="CM044706">
    <property type="protein sequence ID" value="KAI5656325.1"/>
    <property type="molecule type" value="Genomic_DNA"/>
</dbReference>
<reference evidence="2" key="1">
    <citation type="journal article" date="2023" name="Nat. Plants">
        <title>Single-cell RNA sequencing provides a high-resolution roadmap for understanding the multicellular compartmentation of specialized metabolism.</title>
        <authorList>
            <person name="Sun S."/>
            <person name="Shen X."/>
            <person name="Li Y."/>
            <person name="Li Y."/>
            <person name="Wang S."/>
            <person name="Li R."/>
            <person name="Zhang H."/>
            <person name="Shen G."/>
            <person name="Guo B."/>
            <person name="Wei J."/>
            <person name="Xu J."/>
            <person name="St-Pierre B."/>
            <person name="Chen S."/>
            <person name="Sun C."/>
        </authorList>
    </citation>
    <scope>NUCLEOTIDE SEQUENCE [LARGE SCALE GENOMIC DNA]</scope>
</reference>
<name>A0ACC0A7F5_CATRO</name>